<gene>
    <name evidence="3" type="ORF">EVG20_g10990</name>
</gene>
<dbReference type="Gene3D" id="3.40.50.12780">
    <property type="entry name" value="N-terminal domain of ligase-like"/>
    <property type="match status" value="1"/>
</dbReference>
<name>A0A4Y9XSG8_9AGAM</name>
<dbReference type="EMBL" id="SEOQ01001510">
    <property type="protein sequence ID" value="TFY51469.1"/>
    <property type="molecule type" value="Genomic_DNA"/>
</dbReference>
<sequence length="644" mass="69186">MRACCERDLFSTGEASDRMEDGEEVGGTRTGRVVAEICEDRGRGQTGRANQGAQKTATAGTGARIRGKEAGAPRRRRVMSLNSKLRLQAAGFTHASASAMALSDYLVTDDLTILLGLITASVFLLYNLYKPQSLVHPILLGRQSDVGRVRNPGESAVHRNYGTGLMGRFPLRPTREVQTLLDLVKPEYDAPRTLWSTKITNPQLRERAAAFGTGLLRAGLTHDSNVLLLLNDSIEFLITDIALASHSIPSFTLTSPSLLSSVLDNHPPTAIVIDAGFLPNVLELIYDTNELSHHVVIVVGEPDSKALEQAAEQIKLVRWSDIEEEGKRGEKLTSPTPDPNDVFTVSFYEDHNGQLQGAQLSHQNLTAGVTTLRGLLPLSNPLTALDTIVSAYSLSTSFGRAIAYTALYEGTSFATTNSTRLYKNDDVVVPPGLPDLFSTKSLPLPSPTIVFAKPEHLNALTASIISEAEKSLAFSFAWRHKMAGVLDGYITNQSLWDRLVFDGARTKVLGDSASTIRGIVVSGGTLDDHALTPTRIALSIPFVHAHTHPLVTAPRTPDAALAHVGPPTINIEVKLVGVDDAALEKGADPVGHVHVRGPIVGRLLAVSDDAEDGADAAGEEPWVPIGHNARVQTNGSFKVWPVGK</sequence>
<dbReference type="GO" id="GO:0005783">
    <property type="term" value="C:endoplasmic reticulum"/>
    <property type="evidence" value="ECO:0007669"/>
    <property type="project" value="TreeGrafter"/>
</dbReference>
<keyword evidence="4" id="KW-1185">Reference proteome</keyword>
<dbReference type="STRING" id="205917.A0A4Y9XSG8"/>
<dbReference type="PANTHER" id="PTHR43272">
    <property type="entry name" value="LONG-CHAIN-FATTY-ACID--COA LIGASE"/>
    <property type="match status" value="1"/>
</dbReference>
<feature type="domain" description="AMP-dependent synthetase/ligase" evidence="2">
    <location>
        <begin position="197"/>
        <end position="601"/>
    </location>
</feature>
<dbReference type="AlphaFoldDB" id="A0A4Y9XSG8"/>
<dbReference type="SUPFAM" id="SSF56801">
    <property type="entry name" value="Acetyl-CoA synthetase-like"/>
    <property type="match status" value="1"/>
</dbReference>
<feature type="compositionally biased region" description="Low complexity" evidence="1">
    <location>
        <begin position="49"/>
        <end position="63"/>
    </location>
</feature>
<dbReference type="OrthoDB" id="1700726at2759"/>
<organism evidence="3 4">
    <name type="scientific">Dentipellis fragilis</name>
    <dbReference type="NCBI Taxonomy" id="205917"/>
    <lineage>
        <taxon>Eukaryota</taxon>
        <taxon>Fungi</taxon>
        <taxon>Dikarya</taxon>
        <taxon>Basidiomycota</taxon>
        <taxon>Agaricomycotina</taxon>
        <taxon>Agaricomycetes</taxon>
        <taxon>Russulales</taxon>
        <taxon>Hericiaceae</taxon>
        <taxon>Dentipellis</taxon>
    </lineage>
</organism>
<protein>
    <recommendedName>
        <fullName evidence="2">AMP-dependent synthetase/ligase domain-containing protein</fullName>
    </recommendedName>
</protein>
<dbReference type="GO" id="GO:0016020">
    <property type="term" value="C:membrane"/>
    <property type="evidence" value="ECO:0007669"/>
    <property type="project" value="TreeGrafter"/>
</dbReference>
<dbReference type="Pfam" id="PF00501">
    <property type="entry name" value="AMP-binding"/>
    <property type="match status" value="1"/>
</dbReference>
<dbReference type="InterPro" id="IPR042099">
    <property type="entry name" value="ANL_N_sf"/>
</dbReference>
<proteinExistence type="predicted"/>
<reference evidence="3 4" key="1">
    <citation type="submission" date="2019-02" db="EMBL/GenBank/DDBJ databases">
        <title>Genome sequencing of the rare red list fungi Dentipellis fragilis.</title>
        <authorList>
            <person name="Buettner E."/>
            <person name="Kellner H."/>
        </authorList>
    </citation>
    <scope>NUCLEOTIDE SEQUENCE [LARGE SCALE GENOMIC DNA]</scope>
    <source>
        <strain evidence="3 4">DSM 105465</strain>
    </source>
</reference>
<evidence type="ECO:0000259" key="2">
    <source>
        <dbReference type="Pfam" id="PF00501"/>
    </source>
</evidence>
<accession>A0A4Y9XSG8</accession>
<evidence type="ECO:0000313" key="4">
    <source>
        <dbReference type="Proteomes" id="UP000298327"/>
    </source>
</evidence>
<evidence type="ECO:0000313" key="3">
    <source>
        <dbReference type="EMBL" id="TFY51469.1"/>
    </source>
</evidence>
<dbReference type="InterPro" id="IPR000873">
    <property type="entry name" value="AMP-dep_synth/lig_dom"/>
</dbReference>
<dbReference type="GO" id="GO:0004467">
    <property type="term" value="F:long-chain fatty acid-CoA ligase activity"/>
    <property type="evidence" value="ECO:0007669"/>
    <property type="project" value="TreeGrafter"/>
</dbReference>
<comment type="caution">
    <text evidence="3">The sequence shown here is derived from an EMBL/GenBank/DDBJ whole genome shotgun (WGS) entry which is preliminary data.</text>
</comment>
<feature type="region of interest" description="Disordered" evidence="1">
    <location>
        <begin position="41"/>
        <end position="73"/>
    </location>
</feature>
<dbReference type="PANTHER" id="PTHR43272:SF11">
    <property type="entry name" value="AMP-DEPENDENT SYNTHETASE_LIGASE DOMAIN-CONTAINING PROTEIN"/>
    <property type="match status" value="1"/>
</dbReference>
<evidence type="ECO:0000256" key="1">
    <source>
        <dbReference type="SAM" id="MobiDB-lite"/>
    </source>
</evidence>
<dbReference type="Proteomes" id="UP000298327">
    <property type="component" value="Unassembled WGS sequence"/>
</dbReference>